<keyword evidence="1" id="KW-0812">Transmembrane</keyword>
<dbReference type="Proteomes" id="UP000824214">
    <property type="component" value="Unassembled WGS sequence"/>
</dbReference>
<name>A0A9D2S002_9FIRM</name>
<keyword evidence="2" id="KW-0732">Signal</keyword>
<proteinExistence type="predicted"/>
<evidence type="ECO:0000256" key="2">
    <source>
        <dbReference type="SAM" id="SignalP"/>
    </source>
</evidence>
<reference evidence="3" key="2">
    <citation type="submission" date="2021-04" db="EMBL/GenBank/DDBJ databases">
        <authorList>
            <person name="Gilroy R."/>
        </authorList>
    </citation>
    <scope>NUCLEOTIDE SEQUENCE</scope>
    <source>
        <strain evidence="3">ChiBcolR8-3208</strain>
    </source>
</reference>
<reference evidence="3" key="1">
    <citation type="journal article" date="2021" name="PeerJ">
        <title>Extensive microbial diversity within the chicken gut microbiome revealed by metagenomics and culture.</title>
        <authorList>
            <person name="Gilroy R."/>
            <person name="Ravi A."/>
            <person name="Getino M."/>
            <person name="Pursley I."/>
            <person name="Horton D.L."/>
            <person name="Alikhan N.F."/>
            <person name="Baker D."/>
            <person name="Gharbi K."/>
            <person name="Hall N."/>
            <person name="Watson M."/>
            <person name="Adriaenssens E.M."/>
            <person name="Foster-Nyarko E."/>
            <person name="Jarju S."/>
            <person name="Secka A."/>
            <person name="Antonio M."/>
            <person name="Oren A."/>
            <person name="Chaudhuri R.R."/>
            <person name="La Ragione R."/>
            <person name="Hildebrand F."/>
            <person name="Pallen M.J."/>
        </authorList>
    </citation>
    <scope>NUCLEOTIDE SEQUENCE</scope>
    <source>
        <strain evidence="3">ChiBcolR8-3208</strain>
    </source>
</reference>
<keyword evidence="1" id="KW-0472">Membrane</keyword>
<organism evidence="3 4">
    <name type="scientific">Candidatus Acutalibacter ornithocaccae</name>
    <dbReference type="NCBI Taxonomy" id="2838416"/>
    <lineage>
        <taxon>Bacteria</taxon>
        <taxon>Bacillati</taxon>
        <taxon>Bacillota</taxon>
        <taxon>Clostridia</taxon>
        <taxon>Eubacteriales</taxon>
        <taxon>Acutalibacteraceae</taxon>
        <taxon>Acutalibacter</taxon>
    </lineage>
</organism>
<accession>A0A9D2S002</accession>
<comment type="caution">
    <text evidence="3">The sequence shown here is derived from an EMBL/GenBank/DDBJ whole genome shotgun (WGS) entry which is preliminary data.</text>
</comment>
<keyword evidence="1" id="KW-1133">Transmembrane helix</keyword>
<feature type="transmembrane region" description="Helical" evidence="1">
    <location>
        <begin position="174"/>
        <end position="195"/>
    </location>
</feature>
<evidence type="ECO:0000313" key="4">
    <source>
        <dbReference type="Proteomes" id="UP000824214"/>
    </source>
</evidence>
<gene>
    <name evidence="3" type="ORF">H9942_09205</name>
</gene>
<feature type="signal peptide" evidence="2">
    <location>
        <begin position="1"/>
        <end position="26"/>
    </location>
</feature>
<feature type="transmembrane region" description="Helical" evidence="1">
    <location>
        <begin position="207"/>
        <end position="227"/>
    </location>
</feature>
<protein>
    <submittedName>
        <fullName evidence="3">Uncharacterized protein</fullName>
    </submittedName>
</protein>
<feature type="transmembrane region" description="Helical" evidence="1">
    <location>
        <begin position="147"/>
        <end position="167"/>
    </location>
</feature>
<feature type="chain" id="PRO_5038559386" evidence="2">
    <location>
        <begin position="27"/>
        <end position="263"/>
    </location>
</feature>
<sequence length="263" mass="29857">MKKKAIPLVLAFVFCLLLPLPARANAAEPPQLSVVVLNPPQGLELSLVFSWEGQEEPVPAEATRLAWEGYYLFRPFNFPGFWEGSSSPQDMAVALLVETPEESFTLPLDTQFLNQDTGAYYNNLCVLDLQSRALTAGQPWWRQPLLVFLRVALTLLLEGIVFFLFGYRQKRSWILFFLVNGLTQLFVNLLLLNFVGALGNLYSAKLAFWFLYLPMEILVILLELFLFCPMLKEKKRWNAVLYTIAANLCSWLLGGALLAYLPI</sequence>
<dbReference type="AlphaFoldDB" id="A0A9D2S002"/>
<feature type="transmembrane region" description="Helical" evidence="1">
    <location>
        <begin position="239"/>
        <end position="261"/>
    </location>
</feature>
<dbReference type="EMBL" id="DWXZ01000199">
    <property type="protein sequence ID" value="HJB38226.1"/>
    <property type="molecule type" value="Genomic_DNA"/>
</dbReference>
<evidence type="ECO:0000313" key="3">
    <source>
        <dbReference type="EMBL" id="HJB38226.1"/>
    </source>
</evidence>
<evidence type="ECO:0000256" key="1">
    <source>
        <dbReference type="SAM" id="Phobius"/>
    </source>
</evidence>